<feature type="transmembrane region" description="Helical" evidence="1">
    <location>
        <begin position="20"/>
        <end position="39"/>
    </location>
</feature>
<accession>X1SWJ2</accession>
<keyword evidence="1" id="KW-1133">Transmembrane helix</keyword>
<gene>
    <name evidence="2" type="ORF">S12H4_03791</name>
</gene>
<organism evidence="2">
    <name type="scientific">marine sediment metagenome</name>
    <dbReference type="NCBI Taxonomy" id="412755"/>
    <lineage>
        <taxon>unclassified sequences</taxon>
        <taxon>metagenomes</taxon>
        <taxon>ecological metagenomes</taxon>
    </lineage>
</organism>
<protein>
    <submittedName>
        <fullName evidence="2">Uncharacterized protein</fullName>
    </submittedName>
</protein>
<evidence type="ECO:0000256" key="1">
    <source>
        <dbReference type="SAM" id="Phobius"/>
    </source>
</evidence>
<name>X1SWJ2_9ZZZZ</name>
<keyword evidence="1" id="KW-0472">Membrane</keyword>
<dbReference type="AlphaFoldDB" id="X1SWJ2"/>
<sequence>MKNNSWGIFDNWNYKVIENILYLYWHIFDSIVSTLPLFCKKKYKEFQLDK</sequence>
<dbReference type="EMBL" id="BARW01001106">
    <property type="protein sequence ID" value="GAI72184.1"/>
    <property type="molecule type" value="Genomic_DNA"/>
</dbReference>
<evidence type="ECO:0000313" key="2">
    <source>
        <dbReference type="EMBL" id="GAI72184.1"/>
    </source>
</evidence>
<reference evidence="2" key="1">
    <citation type="journal article" date="2014" name="Front. Microbiol.">
        <title>High frequency of phylogenetically diverse reductive dehalogenase-homologous genes in deep subseafloor sedimentary metagenomes.</title>
        <authorList>
            <person name="Kawai M."/>
            <person name="Futagami T."/>
            <person name="Toyoda A."/>
            <person name="Takaki Y."/>
            <person name="Nishi S."/>
            <person name="Hori S."/>
            <person name="Arai W."/>
            <person name="Tsubouchi T."/>
            <person name="Morono Y."/>
            <person name="Uchiyama I."/>
            <person name="Ito T."/>
            <person name="Fujiyama A."/>
            <person name="Inagaki F."/>
            <person name="Takami H."/>
        </authorList>
    </citation>
    <scope>NUCLEOTIDE SEQUENCE</scope>
    <source>
        <strain evidence="2">Expedition CK06-06</strain>
    </source>
</reference>
<proteinExistence type="predicted"/>
<comment type="caution">
    <text evidence="2">The sequence shown here is derived from an EMBL/GenBank/DDBJ whole genome shotgun (WGS) entry which is preliminary data.</text>
</comment>
<keyword evidence="1" id="KW-0812">Transmembrane</keyword>